<evidence type="ECO:0000259" key="1">
    <source>
        <dbReference type="Pfam" id="PF12770"/>
    </source>
</evidence>
<keyword evidence="3" id="KW-1185">Reference proteome</keyword>
<accession>A0ABU8YQG2</accession>
<dbReference type="RefSeq" id="WP_340541648.1">
    <property type="nucleotide sequence ID" value="NZ_JBBLXS010000233.1"/>
</dbReference>
<organism evidence="2 3">
    <name type="scientific">Microcoleus anatoxicus PTRS2</name>
    <dbReference type="NCBI Taxonomy" id="2705321"/>
    <lineage>
        <taxon>Bacteria</taxon>
        <taxon>Bacillati</taxon>
        <taxon>Cyanobacteriota</taxon>
        <taxon>Cyanophyceae</taxon>
        <taxon>Oscillatoriophycideae</taxon>
        <taxon>Oscillatoriales</taxon>
        <taxon>Microcoleaceae</taxon>
        <taxon>Microcoleus</taxon>
        <taxon>Microcoleus anatoxicus</taxon>
    </lineage>
</organism>
<dbReference type="EMBL" id="JBBLXS010000233">
    <property type="protein sequence ID" value="MEK0186590.1"/>
    <property type="molecule type" value="Genomic_DNA"/>
</dbReference>
<dbReference type="PANTHER" id="PTHR10098">
    <property type="entry name" value="RAPSYN-RELATED"/>
    <property type="match status" value="1"/>
</dbReference>
<dbReference type="Proteomes" id="UP001384579">
    <property type="component" value="Unassembled WGS sequence"/>
</dbReference>
<reference evidence="2 3" key="1">
    <citation type="journal article" date="2020" name="Harmful Algae">
        <title>Molecular and morphological characterization of a novel dihydroanatoxin-a producing Microcoleus species (cyanobacteria) from the Russian River, California, USA.</title>
        <authorList>
            <person name="Conklin K.Y."/>
            <person name="Stancheva R."/>
            <person name="Otten T.G."/>
            <person name="Fadness R."/>
            <person name="Boyer G.L."/>
            <person name="Read B."/>
            <person name="Zhang X."/>
            <person name="Sheath R.G."/>
        </authorList>
    </citation>
    <scope>NUCLEOTIDE SEQUENCE [LARGE SCALE GENOMIC DNA]</scope>
    <source>
        <strain evidence="2 3">PTRS2</strain>
    </source>
</reference>
<feature type="non-terminal residue" evidence="2">
    <location>
        <position position="1"/>
    </location>
</feature>
<evidence type="ECO:0000313" key="2">
    <source>
        <dbReference type="EMBL" id="MEK0186590.1"/>
    </source>
</evidence>
<proteinExistence type="predicted"/>
<protein>
    <submittedName>
        <fullName evidence="2">CHAT domain-containing protein</fullName>
    </submittedName>
</protein>
<feature type="domain" description="CHAT" evidence="1">
    <location>
        <begin position="2"/>
        <end position="148"/>
    </location>
</feature>
<gene>
    <name evidence="2" type="ORF">WMG39_17290</name>
</gene>
<sequence>PSNSFIQLWDTKLRLDQLRQMNWHSPQVELLVLSACRTAVGDRDAELGFGGLAVQAGVKSALATLWYVSDEGSLGLMSEFYSHLKNAPIKAEALRQAQLAMLRQTVRIEGGVLHTSSGSLPLPPSMSNTGSGNFSHPYYWSAFRIIGNPW</sequence>
<dbReference type="InterPro" id="IPR024983">
    <property type="entry name" value="CHAT_dom"/>
</dbReference>
<comment type="caution">
    <text evidence="2">The sequence shown here is derived from an EMBL/GenBank/DDBJ whole genome shotgun (WGS) entry which is preliminary data.</text>
</comment>
<evidence type="ECO:0000313" key="3">
    <source>
        <dbReference type="Proteomes" id="UP001384579"/>
    </source>
</evidence>
<dbReference type="Pfam" id="PF12770">
    <property type="entry name" value="CHAT"/>
    <property type="match status" value="1"/>
</dbReference>
<name>A0ABU8YQG2_9CYAN</name>
<dbReference type="PANTHER" id="PTHR10098:SF108">
    <property type="entry name" value="TETRATRICOPEPTIDE REPEAT PROTEIN 28"/>
    <property type="match status" value="1"/>
</dbReference>